<reference evidence="1 2" key="1">
    <citation type="submission" date="2018-07" db="EMBL/GenBank/DDBJ databases">
        <title>Genomic Encyclopedia of Type Strains, Phase III (KMG-III): the genomes of soil and plant-associated and newly described type strains.</title>
        <authorList>
            <person name="Whitman W."/>
        </authorList>
    </citation>
    <scope>NUCLEOTIDE SEQUENCE [LARGE SCALE GENOMIC DNA]</scope>
    <source>
        <strain evidence="1 2">CECT 8525</strain>
    </source>
</reference>
<organism evidence="1 2">
    <name type="scientific">Paracoccus lutimaris</name>
    <dbReference type="NCBI Taxonomy" id="1490030"/>
    <lineage>
        <taxon>Bacteria</taxon>
        <taxon>Pseudomonadati</taxon>
        <taxon>Pseudomonadota</taxon>
        <taxon>Alphaproteobacteria</taxon>
        <taxon>Rhodobacterales</taxon>
        <taxon>Paracoccaceae</taxon>
        <taxon>Paracoccus</taxon>
    </lineage>
</organism>
<proteinExistence type="predicted"/>
<dbReference type="Proteomes" id="UP000253345">
    <property type="component" value="Unassembled WGS sequence"/>
</dbReference>
<dbReference type="RefSeq" id="WP_114348199.1">
    <property type="nucleotide sequence ID" value="NZ_QPJL01000003.1"/>
</dbReference>
<evidence type="ECO:0000313" key="2">
    <source>
        <dbReference type="Proteomes" id="UP000253345"/>
    </source>
</evidence>
<dbReference type="OrthoDB" id="7871683at2"/>
<evidence type="ECO:0000313" key="1">
    <source>
        <dbReference type="EMBL" id="RCW87117.1"/>
    </source>
</evidence>
<sequence>MTSTHTPFPAEDHDLLMSVKELKTWVEDTARAKSESASLAMSKAEEQRQKLIEQLKSTDPIDEKRIKAFLVRLKDAASKGEKEVMVARFPNELCTDHGRAINQAEEGWPETLIGQPRVAYEIWKEHLQPLGYHMKALIVDWPHGLPGDIGLYVSWES</sequence>
<protein>
    <submittedName>
        <fullName evidence="1">Uncharacterized protein</fullName>
    </submittedName>
</protein>
<dbReference type="EMBL" id="QPJL01000003">
    <property type="protein sequence ID" value="RCW87117.1"/>
    <property type="molecule type" value="Genomic_DNA"/>
</dbReference>
<gene>
    <name evidence="1" type="ORF">DFP89_103121</name>
</gene>
<name>A0A368Z7I3_9RHOB</name>
<comment type="caution">
    <text evidence="1">The sequence shown here is derived from an EMBL/GenBank/DDBJ whole genome shotgun (WGS) entry which is preliminary data.</text>
</comment>
<dbReference type="AlphaFoldDB" id="A0A368Z7I3"/>
<keyword evidence="2" id="KW-1185">Reference proteome</keyword>
<accession>A0A368Z7I3</accession>